<keyword evidence="1" id="KW-0472">Membrane</keyword>
<keyword evidence="1" id="KW-1133">Transmembrane helix</keyword>
<proteinExistence type="predicted"/>
<dbReference type="Proteomes" id="UP000185427">
    <property type="component" value="Chromosome"/>
</dbReference>
<dbReference type="EMBL" id="CP017151">
    <property type="protein sequence ID" value="AOR73585.1"/>
    <property type="molecule type" value="Genomic_DNA"/>
</dbReference>
<dbReference type="EMBL" id="BOLH01000016">
    <property type="protein sequence ID" value="GIC72466.1"/>
    <property type="molecule type" value="Genomic_DNA"/>
</dbReference>
<evidence type="ECO:0000313" key="2">
    <source>
        <dbReference type="EMBL" id="AOR73585.1"/>
    </source>
</evidence>
<gene>
    <name evidence="3" type="ORF">BUW47_09615</name>
    <name evidence="6" type="ORF">C1Y38_04335</name>
    <name evidence="5" type="ORF">GC247_04390</name>
    <name evidence="7" type="ORF">HCY95_01208</name>
    <name evidence="2" type="ORF">LACFE_CDS0104</name>
    <name evidence="4" type="ORF">LF01B1_14810</name>
    <name evidence="8" type="ORF">P8634_06245</name>
</gene>
<dbReference type="EMBL" id="POTQ01000006">
    <property type="protein sequence ID" value="PNV58154.1"/>
    <property type="molecule type" value="Genomic_DNA"/>
</dbReference>
<evidence type="ECO:0000313" key="4">
    <source>
        <dbReference type="EMBL" id="GIC72466.1"/>
    </source>
</evidence>
<accession>A0A158SPC7</accession>
<evidence type="ECO:0000313" key="12">
    <source>
        <dbReference type="Proteomes" id="UP000466799"/>
    </source>
</evidence>
<dbReference type="Pfam" id="PF12669">
    <property type="entry name" value="FeoB_associated"/>
    <property type="match status" value="1"/>
</dbReference>
<dbReference type="AlphaFoldDB" id="A0A158SPC7"/>
<dbReference type="Proteomes" id="UP001218104">
    <property type="component" value="Chromosome"/>
</dbReference>
<dbReference type="Proteomes" id="UP000653631">
    <property type="component" value="Unassembled WGS sequence"/>
</dbReference>
<evidence type="ECO:0000313" key="13">
    <source>
        <dbReference type="Proteomes" id="UP000503169"/>
    </source>
</evidence>
<evidence type="ECO:0000313" key="14">
    <source>
        <dbReference type="Proteomes" id="UP000653631"/>
    </source>
</evidence>
<dbReference type="Proteomes" id="UP000236514">
    <property type="component" value="Unassembled WGS sequence"/>
</dbReference>
<evidence type="ECO:0000256" key="1">
    <source>
        <dbReference type="SAM" id="Phobius"/>
    </source>
</evidence>
<evidence type="ECO:0000313" key="8">
    <source>
        <dbReference type="EMBL" id="WFR88428.1"/>
    </source>
</evidence>
<feature type="transmembrane region" description="Helical" evidence="1">
    <location>
        <begin position="6"/>
        <end position="23"/>
    </location>
</feature>
<dbReference type="STRING" id="1613.GCA_002119645_01350"/>
<evidence type="ECO:0000313" key="9">
    <source>
        <dbReference type="Proteomes" id="UP000094714"/>
    </source>
</evidence>
<sequence>MLSLITNTVIILLIIGCAFWQLVKVFKRAKKGKCAACDYDCAVKQQVLKQEKHGAQ</sequence>
<reference evidence="3 10" key="2">
    <citation type="submission" date="2016-12" db="EMBL/GenBank/DDBJ databases">
        <title>Complete Genome Sequence of Lactobacillus fermentum Strain SNUV175, a Probiotic for Treatment of Bacterial Vaginosis.</title>
        <authorList>
            <person name="Lee S."/>
            <person name="You H.J."/>
            <person name="Kwon B."/>
            <person name="Ko G."/>
        </authorList>
    </citation>
    <scope>NUCLEOTIDE SEQUENCE [LARGE SCALE GENOMIC DNA]</scope>
    <source>
        <strain evidence="3 10">SNUV175</strain>
    </source>
</reference>
<dbReference type="OrthoDB" id="2326035at2"/>
<dbReference type="EMBL" id="CP019030">
    <property type="protein sequence ID" value="APU46644.1"/>
    <property type="molecule type" value="Genomic_DNA"/>
</dbReference>
<dbReference type="RefSeq" id="WP_003683438.1">
    <property type="nucleotide sequence ID" value="NZ_AP024320.1"/>
</dbReference>
<evidence type="ECO:0000313" key="3">
    <source>
        <dbReference type="EMBL" id="APU46644.1"/>
    </source>
</evidence>
<evidence type="ECO:0000313" key="5">
    <source>
        <dbReference type="EMBL" id="MPQ35146.1"/>
    </source>
</evidence>
<reference evidence="5 12" key="4">
    <citation type="submission" date="2019-10" db="EMBL/GenBank/DDBJ databases">
        <title>Genome Sequencing and assembly of Lactobacillus fermentum I2, a lactic acid bacteria.</title>
        <authorList>
            <person name="Lopes L.S."/>
            <person name="Persinoti G.F."/>
            <person name="Riano-Pachon D.M."/>
            <person name="Labate C.A."/>
        </authorList>
    </citation>
    <scope>NUCLEOTIDE SEQUENCE [LARGE SCALE GENOMIC DNA]</scope>
    <source>
        <strain evidence="5 12">I2</strain>
    </source>
</reference>
<reference evidence="4 14" key="6">
    <citation type="submission" date="2021-01" db="EMBL/GenBank/DDBJ databases">
        <title>Development of a method for detection of lactic acid bacteria that cause putrefactive shochu mash.</title>
        <authorList>
            <person name="Takashita H."/>
            <person name="Fujihara E."/>
            <person name="Takayama K."/>
            <person name="Yamamoto H."/>
            <person name="Mizutani M."/>
            <person name="Kajiwara Y."/>
        </authorList>
    </citation>
    <scope>NUCLEOTIDE SEQUENCE [LARGE SCALE GENOMIC DNA]</scope>
    <source>
        <strain evidence="4 14">01-B1</strain>
    </source>
</reference>
<organism evidence="5 12">
    <name type="scientific">Limosilactobacillus fermentum</name>
    <name type="common">Lactobacillus fermentum</name>
    <dbReference type="NCBI Taxonomy" id="1613"/>
    <lineage>
        <taxon>Bacteria</taxon>
        <taxon>Bacillati</taxon>
        <taxon>Bacillota</taxon>
        <taxon>Bacilli</taxon>
        <taxon>Lactobacillales</taxon>
        <taxon>Lactobacillaceae</taxon>
        <taxon>Limosilactobacillus</taxon>
    </lineage>
</organism>
<dbReference type="Proteomes" id="UP000503169">
    <property type="component" value="Chromosome"/>
</dbReference>
<evidence type="ECO:0000313" key="10">
    <source>
        <dbReference type="Proteomes" id="UP000185427"/>
    </source>
</evidence>
<dbReference type="EMBL" id="WHJL01000023">
    <property type="protein sequence ID" value="MPQ35146.1"/>
    <property type="molecule type" value="Genomic_DNA"/>
</dbReference>
<evidence type="ECO:0000313" key="6">
    <source>
        <dbReference type="EMBL" id="PNV58154.1"/>
    </source>
</evidence>
<reference evidence="7 13" key="5">
    <citation type="submission" date="2020-04" db="EMBL/GenBank/DDBJ databases">
        <title>Novel strain L. Fermentum HFD1 producer antibacterial peptides.</title>
        <authorList>
            <person name="Ozhegov G.D."/>
            <person name="Pavlova A.S."/>
            <person name="Zhuravleva D.E."/>
            <person name="Gogoleva N.V."/>
            <person name="Shagimardanova E.I."/>
            <person name="Markelova M.I."/>
            <person name="Yarullina D.R."/>
            <person name="Kayumov A.R."/>
        </authorList>
    </citation>
    <scope>NUCLEOTIDE SEQUENCE [LARGE SCALE GENOMIC DNA]</scope>
    <source>
        <strain evidence="7 13">HFD1</strain>
    </source>
</reference>
<reference evidence="8" key="7">
    <citation type="submission" date="2023-04" db="EMBL/GenBank/DDBJ databases">
        <title>Genomic of Limosilactobacillus fermentum MSJK0025.</title>
        <authorList>
            <person name="Yang S."/>
        </authorList>
    </citation>
    <scope>NUCLEOTIDE SEQUENCE</scope>
    <source>
        <strain evidence="8">MSJK0025</strain>
    </source>
</reference>
<keyword evidence="1" id="KW-0812">Transmembrane</keyword>
<dbReference type="Proteomes" id="UP000466799">
    <property type="component" value="Unassembled WGS sequence"/>
</dbReference>
<dbReference type="PATRIC" id="fig|1613.112.peg.112"/>
<reference evidence="2 9" key="1">
    <citation type="submission" date="2016-09" db="EMBL/GenBank/DDBJ databases">
        <title>Genome Sequence of the Lactobacillus fermentum strain NCC2970 (CNCM I-5068).</title>
        <authorList>
            <person name="Barretto C."/>
            <person name="Ngom-Bru C."/>
            <person name="Genevaz A."/>
            <person name="Fournier C."/>
            <person name="Moine D."/>
            <person name="Kassam M."/>
            <person name="Iltis A."/>
            <person name="Sagory-Zalkind P."/>
            <person name="Faucherand G."/>
            <person name="Descombes P."/>
            <person name="Duboux S."/>
        </authorList>
    </citation>
    <scope>NUCLEOTIDE SEQUENCE [LARGE SCALE GENOMIC DNA]</scope>
    <source>
        <strain evidence="2 9">NCC2970</strain>
    </source>
</reference>
<dbReference type="EMBL" id="CP050919">
    <property type="protein sequence ID" value="QIX58771.1"/>
    <property type="molecule type" value="Genomic_DNA"/>
</dbReference>
<name>A0A158SPC7_LIMFE</name>
<evidence type="ECO:0000313" key="7">
    <source>
        <dbReference type="EMBL" id="QIX58771.1"/>
    </source>
</evidence>
<protein>
    <submittedName>
        <fullName evidence="5">FeoB-associated Cys-rich membrane protein</fullName>
    </submittedName>
</protein>
<reference evidence="6 11" key="3">
    <citation type="submission" date="2018-01" db="EMBL/GenBank/DDBJ databases">
        <title>Draft genome sequence of the feruloyl esterase-producing strain Lactobacillus fermentum CRL 1446, isolated from artisanal goat milk cheese.</title>
        <authorList>
            <person name="Abeijon Mukdsi M.C."/>
            <person name="Saavedra L."/>
            <person name="Gauffin Cano M.P."/>
            <person name="Hebert E.M."/>
            <person name="Medina R.B."/>
        </authorList>
    </citation>
    <scope>NUCLEOTIDE SEQUENCE [LARGE SCALE GENOMIC DNA]</scope>
    <source>
        <strain evidence="6 11">CRL 1446</strain>
    </source>
</reference>
<dbReference type="GeneID" id="83714448"/>
<dbReference type="Proteomes" id="UP000094714">
    <property type="component" value="Chromosome"/>
</dbReference>
<evidence type="ECO:0000313" key="11">
    <source>
        <dbReference type="Proteomes" id="UP000236514"/>
    </source>
</evidence>
<dbReference type="EMBL" id="CP121468">
    <property type="protein sequence ID" value="WFR88428.1"/>
    <property type="molecule type" value="Genomic_DNA"/>
</dbReference>